<reference evidence="3" key="1">
    <citation type="submission" date="2018-11" db="EMBL/GenBank/DDBJ databases">
        <authorList>
            <consortium name="Pathogen Informatics"/>
        </authorList>
    </citation>
    <scope>NUCLEOTIDE SEQUENCE</scope>
</reference>
<evidence type="ECO:0000256" key="1">
    <source>
        <dbReference type="SAM" id="MobiDB-lite"/>
    </source>
</evidence>
<protein>
    <submittedName>
        <fullName evidence="3">Uncharacterized protein</fullName>
    </submittedName>
</protein>
<feature type="chain" id="PRO_5018545951" evidence="2">
    <location>
        <begin position="22"/>
        <end position="322"/>
    </location>
</feature>
<organism evidence="3 4">
    <name type="scientific">Protopolystoma xenopodis</name>
    <dbReference type="NCBI Taxonomy" id="117903"/>
    <lineage>
        <taxon>Eukaryota</taxon>
        <taxon>Metazoa</taxon>
        <taxon>Spiralia</taxon>
        <taxon>Lophotrochozoa</taxon>
        <taxon>Platyhelminthes</taxon>
        <taxon>Monogenea</taxon>
        <taxon>Polyopisthocotylea</taxon>
        <taxon>Polystomatidea</taxon>
        <taxon>Polystomatidae</taxon>
        <taxon>Protopolystoma</taxon>
    </lineage>
</organism>
<keyword evidence="2" id="KW-0732">Signal</keyword>
<evidence type="ECO:0000313" key="3">
    <source>
        <dbReference type="EMBL" id="VEL37258.1"/>
    </source>
</evidence>
<feature type="region of interest" description="Disordered" evidence="1">
    <location>
        <begin position="253"/>
        <end position="273"/>
    </location>
</feature>
<dbReference type="AlphaFoldDB" id="A0A3S5AHH4"/>
<evidence type="ECO:0000256" key="2">
    <source>
        <dbReference type="SAM" id="SignalP"/>
    </source>
</evidence>
<sequence length="322" mass="34473">MIGLLALSLVVCLACLLLSTARRRSRKQRWSPGLFTTASVACGPARTVETSNSGLLPSLFWWPMSTGSLTSSPPPLSQIPEGAKLTPVRTSTLQMICSTPFCACFQGLLNCMSFRPRPKLLSEQTISDRSGFGSGAPSAEANSSLLPSADLLASCQLVSVPASLGMFASSITYANSLHESGFGLGKAGSGISSRRPYASGAVDASMASSTLESCMWDKAYCHAAALSESDQLLHQTPNSALLCPPATDCLASRLRPSQPDGHGQSNNWPAQMLPRPDEPFESSWYPHTGWLKNSHVLSRQSHSSYHVDSILHEQNFVNGYIH</sequence>
<dbReference type="EMBL" id="CAAALY010254439">
    <property type="protein sequence ID" value="VEL37258.1"/>
    <property type="molecule type" value="Genomic_DNA"/>
</dbReference>
<name>A0A3S5AHH4_9PLAT</name>
<feature type="signal peptide" evidence="2">
    <location>
        <begin position="1"/>
        <end position="21"/>
    </location>
</feature>
<proteinExistence type="predicted"/>
<evidence type="ECO:0000313" key="4">
    <source>
        <dbReference type="Proteomes" id="UP000784294"/>
    </source>
</evidence>
<gene>
    <name evidence="3" type="ORF">PXEA_LOCUS30698</name>
</gene>
<keyword evidence="4" id="KW-1185">Reference proteome</keyword>
<accession>A0A3S5AHH4</accession>
<comment type="caution">
    <text evidence="3">The sequence shown here is derived from an EMBL/GenBank/DDBJ whole genome shotgun (WGS) entry which is preliminary data.</text>
</comment>
<dbReference type="Proteomes" id="UP000784294">
    <property type="component" value="Unassembled WGS sequence"/>
</dbReference>